<dbReference type="Gene3D" id="3.40.50.300">
    <property type="entry name" value="P-loop containing nucleotide triphosphate hydrolases"/>
    <property type="match status" value="1"/>
</dbReference>
<keyword evidence="2" id="KW-0813">Transport</keyword>
<gene>
    <name evidence="7" type="ORF">BLA60_27400</name>
</gene>
<dbReference type="PANTHER" id="PTHR42711:SF18">
    <property type="entry name" value="ABC TRANSPORTER, ATP-BINDING PROTEIN"/>
    <property type="match status" value="1"/>
</dbReference>
<proteinExistence type="predicted"/>
<dbReference type="EMBL" id="MSIF01000016">
    <property type="protein sequence ID" value="OLF07305.1"/>
    <property type="molecule type" value="Genomic_DNA"/>
</dbReference>
<dbReference type="SUPFAM" id="SSF52540">
    <property type="entry name" value="P-loop containing nucleoside triphosphate hydrolases"/>
    <property type="match status" value="1"/>
</dbReference>
<accession>A0A7Z0WHD9</accession>
<evidence type="ECO:0000256" key="3">
    <source>
        <dbReference type="ARBA" id="ARBA00022741"/>
    </source>
</evidence>
<keyword evidence="8" id="KW-1185">Reference proteome</keyword>
<keyword evidence="4 7" id="KW-0067">ATP-binding</keyword>
<dbReference type="InterPro" id="IPR003439">
    <property type="entry name" value="ABC_transporter-like_ATP-bd"/>
</dbReference>
<dbReference type="GO" id="GO:0016887">
    <property type="term" value="F:ATP hydrolysis activity"/>
    <property type="evidence" value="ECO:0007669"/>
    <property type="project" value="InterPro"/>
</dbReference>
<sequence>MTVIEVSELRMRYRGAARCAVDGISFTVAGGEILGFLGPNGAGKSTTQRILTGLLSGHQGRAEVLGRSVARWGPEYYEHIGVGFELPARFSRLTARENLAAFAALYSGPVDDPDELLEAVDLADAADRVVAEFSKGMLMRLNLARALVNRPKVLFLDEPTSGMDPVHAGLVRDLIRRQPELGRTVLLTTHDMAAAELLCDRVAFLVDGRIAALDTPRDLRLAHGRPGVVVEYRAGNVVRRKEFPLSGLGDDPEFVALSRDGLVETIHTREATLDDVFVAVTGGRL</sequence>
<evidence type="ECO:0000259" key="6">
    <source>
        <dbReference type="PROSITE" id="PS50893"/>
    </source>
</evidence>
<evidence type="ECO:0000256" key="5">
    <source>
        <dbReference type="ARBA" id="ARBA00023251"/>
    </source>
</evidence>
<comment type="caution">
    <text evidence="7">The sequence shown here is derived from an EMBL/GenBank/DDBJ whole genome shotgun (WGS) entry which is preliminary data.</text>
</comment>
<dbReference type="RefSeq" id="WP_075135897.1">
    <property type="nucleotide sequence ID" value="NZ_MSIF01000016.1"/>
</dbReference>
<comment type="subcellular location">
    <subcellularLocation>
        <location evidence="1">Cell membrane</location>
        <topology evidence="1">Peripheral membrane protein</topology>
    </subcellularLocation>
</comment>
<reference evidence="7 8" key="1">
    <citation type="submission" date="2016-12" db="EMBL/GenBank/DDBJ databases">
        <title>The draft genome sequence of Actinophytocola xinjiangensis.</title>
        <authorList>
            <person name="Wang W."/>
            <person name="Yuan L."/>
        </authorList>
    </citation>
    <scope>NUCLEOTIDE SEQUENCE [LARGE SCALE GENOMIC DNA]</scope>
    <source>
        <strain evidence="7 8">CGMCC 4.4663</strain>
    </source>
</reference>
<organism evidence="7 8">
    <name type="scientific">Actinophytocola xinjiangensis</name>
    <dbReference type="NCBI Taxonomy" id="485602"/>
    <lineage>
        <taxon>Bacteria</taxon>
        <taxon>Bacillati</taxon>
        <taxon>Actinomycetota</taxon>
        <taxon>Actinomycetes</taxon>
        <taxon>Pseudonocardiales</taxon>
        <taxon>Pseudonocardiaceae</taxon>
    </lineage>
</organism>
<dbReference type="SMART" id="SM00382">
    <property type="entry name" value="AAA"/>
    <property type="match status" value="1"/>
</dbReference>
<dbReference type="GO" id="GO:0005886">
    <property type="term" value="C:plasma membrane"/>
    <property type="evidence" value="ECO:0007669"/>
    <property type="project" value="UniProtKB-SubCell"/>
</dbReference>
<feature type="domain" description="ABC transporter" evidence="6">
    <location>
        <begin position="4"/>
        <end position="232"/>
    </location>
</feature>
<dbReference type="Proteomes" id="UP000185696">
    <property type="component" value="Unassembled WGS sequence"/>
</dbReference>
<dbReference type="InterPro" id="IPR017871">
    <property type="entry name" value="ABC_transporter-like_CS"/>
</dbReference>
<dbReference type="InterPro" id="IPR003593">
    <property type="entry name" value="AAA+_ATPase"/>
</dbReference>
<dbReference type="OrthoDB" id="9804819at2"/>
<keyword evidence="3" id="KW-0547">Nucleotide-binding</keyword>
<dbReference type="GO" id="GO:0005524">
    <property type="term" value="F:ATP binding"/>
    <property type="evidence" value="ECO:0007669"/>
    <property type="project" value="UniProtKB-KW"/>
</dbReference>
<dbReference type="GO" id="GO:0046677">
    <property type="term" value="P:response to antibiotic"/>
    <property type="evidence" value="ECO:0007669"/>
    <property type="project" value="UniProtKB-KW"/>
</dbReference>
<evidence type="ECO:0000256" key="1">
    <source>
        <dbReference type="ARBA" id="ARBA00004202"/>
    </source>
</evidence>
<dbReference type="PANTHER" id="PTHR42711">
    <property type="entry name" value="ABC TRANSPORTER ATP-BINDING PROTEIN"/>
    <property type="match status" value="1"/>
</dbReference>
<keyword evidence="5" id="KW-0046">Antibiotic resistance</keyword>
<dbReference type="Pfam" id="PF00005">
    <property type="entry name" value="ABC_tran"/>
    <property type="match status" value="1"/>
</dbReference>
<evidence type="ECO:0000313" key="8">
    <source>
        <dbReference type="Proteomes" id="UP000185696"/>
    </source>
</evidence>
<evidence type="ECO:0000313" key="7">
    <source>
        <dbReference type="EMBL" id="OLF07305.1"/>
    </source>
</evidence>
<name>A0A7Z0WHD9_9PSEU</name>
<evidence type="ECO:0000256" key="2">
    <source>
        <dbReference type="ARBA" id="ARBA00022448"/>
    </source>
</evidence>
<dbReference type="PROSITE" id="PS50893">
    <property type="entry name" value="ABC_TRANSPORTER_2"/>
    <property type="match status" value="1"/>
</dbReference>
<evidence type="ECO:0000256" key="4">
    <source>
        <dbReference type="ARBA" id="ARBA00022840"/>
    </source>
</evidence>
<dbReference type="AlphaFoldDB" id="A0A7Z0WHD9"/>
<dbReference type="PROSITE" id="PS00211">
    <property type="entry name" value="ABC_TRANSPORTER_1"/>
    <property type="match status" value="1"/>
</dbReference>
<dbReference type="InterPro" id="IPR050763">
    <property type="entry name" value="ABC_transporter_ATP-binding"/>
</dbReference>
<protein>
    <submittedName>
        <fullName evidence="7">ATP-binding protein</fullName>
    </submittedName>
</protein>
<dbReference type="InterPro" id="IPR027417">
    <property type="entry name" value="P-loop_NTPase"/>
</dbReference>